<name>A0A4Y9T1C8_9BURK</name>
<gene>
    <name evidence="1" type="ORF">E4O92_13980</name>
</gene>
<dbReference type="EMBL" id="SPUM01000094">
    <property type="protein sequence ID" value="TFW31308.1"/>
    <property type="molecule type" value="Genomic_DNA"/>
</dbReference>
<dbReference type="OrthoDB" id="8757278at2"/>
<comment type="caution">
    <text evidence="1">The sequence shown here is derived from an EMBL/GenBank/DDBJ whole genome shotgun (WGS) entry which is preliminary data.</text>
</comment>
<dbReference type="AlphaFoldDB" id="A0A4Y9T1C8"/>
<evidence type="ECO:0000313" key="2">
    <source>
        <dbReference type="Proteomes" id="UP000297258"/>
    </source>
</evidence>
<evidence type="ECO:0000313" key="1">
    <source>
        <dbReference type="EMBL" id="TFW31308.1"/>
    </source>
</evidence>
<proteinExistence type="predicted"/>
<reference evidence="1 2" key="1">
    <citation type="submission" date="2019-03" db="EMBL/GenBank/DDBJ databases">
        <title>Draft genome of Massilia hortus sp. nov., a novel bacterial species of the Oxalobacteraceae family.</title>
        <authorList>
            <person name="Peta V."/>
            <person name="Raths R."/>
            <person name="Bucking H."/>
        </authorList>
    </citation>
    <scope>NUCLEOTIDE SEQUENCE [LARGE SCALE GENOMIC DNA]</scope>
    <source>
        <strain evidence="1 2">ONC3</strain>
    </source>
</reference>
<accession>A0A4Y9T1C8</accession>
<protein>
    <submittedName>
        <fullName evidence="1">Uncharacterized protein</fullName>
    </submittedName>
</protein>
<dbReference type="Proteomes" id="UP000297258">
    <property type="component" value="Unassembled WGS sequence"/>
</dbReference>
<dbReference type="RefSeq" id="WP_135190349.1">
    <property type="nucleotide sequence ID" value="NZ_SPUM01000094.1"/>
</dbReference>
<keyword evidence="2" id="KW-1185">Reference proteome</keyword>
<organism evidence="1 2">
    <name type="scientific">Massilia horti</name>
    <dbReference type="NCBI Taxonomy" id="2562153"/>
    <lineage>
        <taxon>Bacteria</taxon>
        <taxon>Pseudomonadati</taxon>
        <taxon>Pseudomonadota</taxon>
        <taxon>Betaproteobacteria</taxon>
        <taxon>Burkholderiales</taxon>
        <taxon>Oxalobacteraceae</taxon>
        <taxon>Telluria group</taxon>
        <taxon>Massilia</taxon>
    </lineage>
</organism>
<sequence length="92" mass="10195">MSITVKNTTAQTGRVTLFGELQDGTFAAKVMAETQVPYGHYWKNEIDKVMVYIEPDEEQLEAILAALNDRRLLFDNLQNYGGATGGTSEIPV</sequence>